<keyword evidence="2" id="KW-1185">Reference proteome</keyword>
<name>A0ABM7WHB9_9ACTN</name>
<sequence length="378" mass="41811">MAIDETASRQAKRTCVDAALGASETCGAPASPDGLDPREVEAYLVRNTAARTALDLPERAPIEVRPLARGEYNANFSFVHPVTGRKLLFRVNLGSQMHLDDQIGYEAHALTLLEPSGRTPRVLFVDSSKSYFGKGVLVEEWLDGRPLSYDADLDVAAEVLADVHDVALSDGHGLVAPDDPLGAVIDECEAMFRVYRRWAGADRTTLDRIGRLFAHARKVACEPRVPAHRHIVSTELNSRNFLINERGTSYLVDWEKPVAGEVEQDLAHFLAPTTTFWKTETVLDARDVDRFIEAYEHAVAGRFSLASLRDRTAAYLTITCLRGLTWCAMAYAQHRSGERSVADAYTLGKVESYLGDPFLSFVEREFFGLSPEGGAPRR</sequence>
<gene>
    <name evidence="1" type="ORF">CE91St30_09890</name>
</gene>
<dbReference type="Gene3D" id="3.90.1200.10">
    <property type="match status" value="1"/>
</dbReference>
<dbReference type="InterPro" id="IPR011009">
    <property type="entry name" value="Kinase-like_dom_sf"/>
</dbReference>
<protein>
    <submittedName>
        <fullName evidence="1">Aminoglycoside phosphotransferase</fullName>
    </submittedName>
</protein>
<organism evidence="1 2">
    <name type="scientific">Raoultibacter timonensis</name>
    <dbReference type="NCBI Taxonomy" id="1907662"/>
    <lineage>
        <taxon>Bacteria</taxon>
        <taxon>Bacillati</taxon>
        <taxon>Actinomycetota</taxon>
        <taxon>Coriobacteriia</taxon>
        <taxon>Eggerthellales</taxon>
        <taxon>Eggerthellaceae</taxon>
        <taxon>Raoultibacter</taxon>
    </lineage>
</organism>
<dbReference type="SUPFAM" id="SSF56112">
    <property type="entry name" value="Protein kinase-like (PK-like)"/>
    <property type="match status" value="1"/>
</dbReference>
<dbReference type="Proteomes" id="UP001320544">
    <property type="component" value="Chromosome"/>
</dbReference>
<accession>A0ABM7WHB9</accession>
<evidence type="ECO:0000313" key="1">
    <source>
        <dbReference type="EMBL" id="BDE95656.1"/>
    </source>
</evidence>
<dbReference type="RefSeq" id="WP_244411966.1">
    <property type="nucleotide sequence ID" value="NZ_AP025564.1"/>
</dbReference>
<dbReference type="EMBL" id="AP025564">
    <property type="protein sequence ID" value="BDE95656.1"/>
    <property type="molecule type" value="Genomic_DNA"/>
</dbReference>
<reference evidence="1 2" key="1">
    <citation type="submission" date="2022-01" db="EMBL/GenBank/DDBJ databases">
        <title>Novel bile acid biosynthetic pathways are enriched in the microbiome of centenarians.</title>
        <authorList>
            <person name="Sato Y."/>
            <person name="Atarashi K."/>
            <person name="Plichta R.D."/>
            <person name="Arai Y."/>
            <person name="Sasajima S."/>
            <person name="Kearney M.S."/>
            <person name="Suda W."/>
            <person name="Takeshita K."/>
            <person name="Sasaki T."/>
            <person name="Okamoto S."/>
            <person name="Skelly N.A."/>
            <person name="Okamura Y."/>
            <person name="Vlamakis H."/>
            <person name="Li Y."/>
            <person name="Tanoue T."/>
            <person name="Takei H."/>
            <person name="Nittono H."/>
            <person name="Narushima S."/>
            <person name="Irie J."/>
            <person name="Itoh H."/>
            <person name="Moriya K."/>
            <person name="Sugiura Y."/>
            <person name="Suematsu M."/>
            <person name="Moritoki N."/>
            <person name="Shibata S."/>
            <person name="Littman R.D."/>
            <person name="Fischbach A.M."/>
            <person name="Uwamino Y."/>
            <person name="Inoue T."/>
            <person name="Honda A."/>
            <person name="Hattori M."/>
            <person name="Murai T."/>
            <person name="Xavier J.R."/>
            <person name="Hirose N."/>
            <person name="Honda K."/>
        </authorList>
    </citation>
    <scope>NUCLEOTIDE SEQUENCE [LARGE SCALE GENOMIC DNA]</scope>
    <source>
        <strain evidence="1 2">CE91-St30</strain>
    </source>
</reference>
<proteinExistence type="predicted"/>
<evidence type="ECO:0000313" key="2">
    <source>
        <dbReference type="Proteomes" id="UP001320544"/>
    </source>
</evidence>